<proteinExistence type="predicted"/>
<dbReference type="Proteomes" id="UP000479710">
    <property type="component" value="Unassembled WGS sequence"/>
</dbReference>
<comment type="caution">
    <text evidence="2">The sequence shown here is derived from an EMBL/GenBank/DDBJ whole genome shotgun (WGS) entry which is preliminary data.</text>
</comment>
<evidence type="ECO:0000256" key="1">
    <source>
        <dbReference type="SAM" id="MobiDB-lite"/>
    </source>
</evidence>
<dbReference type="EMBL" id="SPHZ02000007">
    <property type="protein sequence ID" value="KAF0905676.1"/>
    <property type="molecule type" value="Genomic_DNA"/>
</dbReference>
<gene>
    <name evidence="2" type="ORF">E2562_008758</name>
</gene>
<evidence type="ECO:0000313" key="2">
    <source>
        <dbReference type="EMBL" id="KAF0905676.1"/>
    </source>
</evidence>
<protein>
    <submittedName>
        <fullName evidence="2">Uncharacterized protein</fullName>
    </submittedName>
</protein>
<sequence length="97" mass="10263">MAIGGLSQDPRGGDRAGGEDAMGMVPPVRLTSSTDYGSLPPARFPTLLASASTTADVWSKYGGLIFGDMIVLPRRCVLLLLPAAEVREMRTAGRQGW</sequence>
<evidence type="ECO:0000313" key="3">
    <source>
        <dbReference type="Proteomes" id="UP000479710"/>
    </source>
</evidence>
<reference evidence="2 3" key="1">
    <citation type="submission" date="2019-11" db="EMBL/GenBank/DDBJ databases">
        <title>Whole genome sequence of Oryza granulata.</title>
        <authorList>
            <person name="Li W."/>
        </authorList>
    </citation>
    <scope>NUCLEOTIDE SEQUENCE [LARGE SCALE GENOMIC DNA]</scope>
    <source>
        <strain evidence="3">cv. Menghai</strain>
        <tissue evidence="2">Leaf</tissue>
    </source>
</reference>
<dbReference type="AlphaFoldDB" id="A0A6G1CZS6"/>
<keyword evidence="3" id="KW-1185">Reference proteome</keyword>
<accession>A0A6G1CZS6</accession>
<feature type="region of interest" description="Disordered" evidence="1">
    <location>
        <begin position="1"/>
        <end position="24"/>
    </location>
</feature>
<name>A0A6G1CZS6_9ORYZ</name>
<organism evidence="2 3">
    <name type="scientific">Oryza meyeriana var. granulata</name>
    <dbReference type="NCBI Taxonomy" id="110450"/>
    <lineage>
        <taxon>Eukaryota</taxon>
        <taxon>Viridiplantae</taxon>
        <taxon>Streptophyta</taxon>
        <taxon>Embryophyta</taxon>
        <taxon>Tracheophyta</taxon>
        <taxon>Spermatophyta</taxon>
        <taxon>Magnoliopsida</taxon>
        <taxon>Liliopsida</taxon>
        <taxon>Poales</taxon>
        <taxon>Poaceae</taxon>
        <taxon>BOP clade</taxon>
        <taxon>Oryzoideae</taxon>
        <taxon>Oryzeae</taxon>
        <taxon>Oryzinae</taxon>
        <taxon>Oryza</taxon>
        <taxon>Oryza meyeriana</taxon>
    </lineage>
</organism>